<feature type="region of interest" description="Disordered" evidence="4">
    <location>
        <begin position="27"/>
        <end position="84"/>
    </location>
</feature>
<feature type="repeat" description="PPR" evidence="3">
    <location>
        <begin position="509"/>
        <end position="543"/>
    </location>
</feature>
<protein>
    <recommendedName>
        <fullName evidence="7">Pentatricopeptide repeat-containing protein</fullName>
    </recommendedName>
</protein>
<reference evidence="5" key="1">
    <citation type="submission" date="2017-07" db="EMBL/GenBank/DDBJ databases">
        <title>Taro Niue Genome Assembly and Annotation.</title>
        <authorList>
            <person name="Atibalentja N."/>
            <person name="Keating K."/>
            <person name="Fields C.J."/>
        </authorList>
    </citation>
    <scope>NUCLEOTIDE SEQUENCE</scope>
    <source>
        <strain evidence="5">Niue_2</strain>
        <tissue evidence="5">Leaf</tissue>
    </source>
</reference>
<dbReference type="Gene3D" id="1.25.40.10">
    <property type="entry name" value="Tetratricopeptide repeat domain"/>
    <property type="match status" value="6"/>
</dbReference>
<dbReference type="InterPro" id="IPR011990">
    <property type="entry name" value="TPR-like_helical_dom_sf"/>
</dbReference>
<accession>A0A843WBA9</accession>
<keyword evidence="6" id="KW-1185">Reference proteome</keyword>
<feature type="repeat" description="PPR" evidence="3">
    <location>
        <begin position="891"/>
        <end position="925"/>
    </location>
</feature>
<feature type="repeat" description="PPR" evidence="3">
    <location>
        <begin position="370"/>
        <end position="404"/>
    </location>
</feature>
<evidence type="ECO:0000256" key="4">
    <source>
        <dbReference type="SAM" id="MobiDB-lite"/>
    </source>
</evidence>
<feature type="repeat" description="PPR" evidence="3">
    <location>
        <begin position="302"/>
        <end position="336"/>
    </location>
</feature>
<feature type="repeat" description="PPR" evidence="3">
    <location>
        <begin position="750"/>
        <end position="784"/>
    </location>
</feature>
<evidence type="ECO:0000256" key="1">
    <source>
        <dbReference type="ARBA" id="ARBA00007626"/>
    </source>
</evidence>
<sequence>MLRCGSCNAAVIRSSCFQSWKHYFPRFSSSSSSGGKHHLSPVPTPLNSPSRPKRRHRRQSSNARKMSPPRPRPNAVAQPPSSPADLFERISTIVGSGGREPAPPALPASGGGDVEVAGEDDGMCGQDARRNAPENFLEMPGSIREEQEAKLVCNGDGAFNRAEDVSPAVQKITEIVRAANHGTTSMEERLESSGVVFTPDVVEMVLKRCFKAGHSALRFFHWARRQPGYSHPTATYNAALYIAGEAREFDLVEKLLEWMGEDSCPTDVKTWTILICHYGKAKQIGKALWAFEQMKRRGFEPDKMAYEAIIRASCEGGKTEIAMEFYKEMVGEDMGVGYNLYQALMNCLAVSGDVMTLRSVGEHMMKVASESAVYFCMLKSLCISERIEEAMELVDEIKKKNLTLDPGCAEILVKGLSKAGRASEALKIVEDAKKNHFSGNKVYGHVIGGYLRLGNVQKALELLQNLKELGSLPMVSTYTEIIQHLFRSGEYQKACELYDEMLEDGIEPDVVAITAMVAGHVRSGHILEAWNVFEDMKKKGMYPTWKCYSVFIKELCRLSKPEEAFKLLIEMAHFNLNPKDDIVNLVISLLRRKGELEKVRRVEQISRFFNVQILDSVQVNLSFVEEEPKILDCSVDVRRQSNQRPKGFSDGDLREVCKILSSSQNWVAMTEDLKKSAIHFTPEFVEEILRSCQRYGRPVLQFFSWIGKVAGYARTTEAYNMAIKISGSGKDFAYMRHLYQEMKRRGCLVTADTWTIMIAQYGRAGLTEMALKKFKDMKDDGFLPNGNTYKFLISFLCGKKGRKLPEAITAFQEMLRAGYMPDKELAESYLSCLCESGKIHEARKCLETLRKNGLTAQTGYSLLTKSLCRAGLLEEAVMLVNELSHLGCEIDQYIYGSLVHGLLRGGRQEEAFCKIEEMKKSGIQPTVAIYTSLIVQFFKERHIAKALEMFKKMREDGFEPTVVTYSALIRGYVSAGMISDAWDIYYRMATKGPLPDFHTYSMFITCLCRVGRSEEGLQLLHEMLGRGIFPSTINFRTVSYGLNREGKQDLAHTVLQAKWRLSRERKFLA</sequence>
<feature type="repeat" description="PPR" evidence="3">
    <location>
        <begin position="267"/>
        <end position="301"/>
    </location>
</feature>
<dbReference type="SUPFAM" id="SSF48452">
    <property type="entry name" value="TPR-like"/>
    <property type="match status" value="1"/>
</dbReference>
<feature type="repeat" description="PPR" evidence="3">
    <location>
        <begin position="961"/>
        <end position="995"/>
    </location>
</feature>
<evidence type="ECO:0008006" key="7">
    <source>
        <dbReference type="Google" id="ProtNLM"/>
    </source>
</evidence>
<dbReference type="NCBIfam" id="TIGR00756">
    <property type="entry name" value="PPR"/>
    <property type="match status" value="9"/>
</dbReference>
<evidence type="ECO:0000313" key="5">
    <source>
        <dbReference type="EMBL" id="MQM04707.1"/>
    </source>
</evidence>
<proteinExistence type="inferred from homology"/>
<keyword evidence="2" id="KW-0677">Repeat</keyword>
<gene>
    <name evidence="5" type="ORF">Taro_037503</name>
</gene>
<evidence type="ECO:0000313" key="6">
    <source>
        <dbReference type="Proteomes" id="UP000652761"/>
    </source>
</evidence>
<feature type="repeat" description="PPR" evidence="3">
    <location>
        <begin position="926"/>
        <end position="960"/>
    </location>
</feature>
<dbReference type="OrthoDB" id="185373at2759"/>
<evidence type="ECO:0000256" key="2">
    <source>
        <dbReference type="ARBA" id="ARBA00022737"/>
    </source>
</evidence>
<dbReference type="PANTHER" id="PTHR47447">
    <property type="entry name" value="OS03G0856100 PROTEIN"/>
    <property type="match status" value="1"/>
</dbReference>
<dbReference type="AlphaFoldDB" id="A0A843WBA9"/>
<feature type="repeat" description="PPR" evidence="3">
    <location>
        <begin position="785"/>
        <end position="821"/>
    </location>
</feature>
<dbReference type="InterPro" id="IPR002885">
    <property type="entry name" value="PPR_rpt"/>
</dbReference>
<feature type="repeat" description="PPR" evidence="3">
    <location>
        <begin position="439"/>
        <end position="473"/>
    </location>
</feature>
<dbReference type="EMBL" id="NMUH01003268">
    <property type="protein sequence ID" value="MQM04707.1"/>
    <property type="molecule type" value="Genomic_DNA"/>
</dbReference>
<dbReference type="Proteomes" id="UP000652761">
    <property type="component" value="Unassembled WGS sequence"/>
</dbReference>
<feature type="repeat" description="PPR" evidence="3">
    <location>
        <begin position="544"/>
        <end position="578"/>
    </location>
</feature>
<dbReference type="PROSITE" id="PS51375">
    <property type="entry name" value="PPR"/>
    <property type="match status" value="13"/>
</dbReference>
<name>A0A843WBA9_COLES</name>
<comment type="similarity">
    <text evidence="1">Belongs to the PPR family. P subfamily.</text>
</comment>
<feature type="repeat" description="PPR" evidence="3">
    <location>
        <begin position="474"/>
        <end position="508"/>
    </location>
</feature>
<comment type="caution">
    <text evidence="5">The sequence shown here is derived from an EMBL/GenBank/DDBJ whole genome shotgun (WGS) entry which is preliminary data.</text>
</comment>
<dbReference type="Pfam" id="PF13041">
    <property type="entry name" value="PPR_2"/>
    <property type="match status" value="4"/>
</dbReference>
<organism evidence="5 6">
    <name type="scientific">Colocasia esculenta</name>
    <name type="common">Wild taro</name>
    <name type="synonym">Arum esculentum</name>
    <dbReference type="NCBI Taxonomy" id="4460"/>
    <lineage>
        <taxon>Eukaryota</taxon>
        <taxon>Viridiplantae</taxon>
        <taxon>Streptophyta</taxon>
        <taxon>Embryophyta</taxon>
        <taxon>Tracheophyta</taxon>
        <taxon>Spermatophyta</taxon>
        <taxon>Magnoliopsida</taxon>
        <taxon>Liliopsida</taxon>
        <taxon>Araceae</taxon>
        <taxon>Aroideae</taxon>
        <taxon>Colocasieae</taxon>
        <taxon>Colocasia</taxon>
    </lineage>
</organism>
<dbReference type="Pfam" id="PF01535">
    <property type="entry name" value="PPR"/>
    <property type="match status" value="7"/>
</dbReference>
<dbReference type="PANTHER" id="PTHR47447:SF28">
    <property type="entry name" value="PENTACOTRIPEPTIDE-REPEAT REGION OF PRORP DOMAIN-CONTAINING PROTEIN"/>
    <property type="match status" value="1"/>
</dbReference>
<evidence type="ECO:0000256" key="3">
    <source>
        <dbReference type="PROSITE-ProRule" id="PRU00708"/>
    </source>
</evidence>
<dbReference type="Pfam" id="PF12854">
    <property type="entry name" value="PPR_1"/>
    <property type="match status" value="1"/>
</dbReference>
<feature type="repeat" description="PPR" evidence="3">
    <location>
        <begin position="996"/>
        <end position="1030"/>
    </location>
</feature>